<dbReference type="EMBL" id="CP027667">
    <property type="protein sequence ID" value="AVO49668.1"/>
    <property type="molecule type" value="Genomic_DNA"/>
</dbReference>
<evidence type="ECO:0000313" key="3">
    <source>
        <dbReference type="Proteomes" id="UP000237925"/>
    </source>
</evidence>
<dbReference type="Proteomes" id="UP000237925">
    <property type="component" value="Chromosome"/>
</dbReference>
<evidence type="ECO:0000259" key="1">
    <source>
        <dbReference type="Pfam" id="PF13338"/>
    </source>
</evidence>
<dbReference type="InterPro" id="IPR025159">
    <property type="entry name" value="AbiEi_N"/>
</dbReference>
<dbReference type="AlphaFoldDB" id="A0A2R3QD20"/>
<feature type="domain" description="AbiEi antitoxin N-terminal" evidence="1">
    <location>
        <begin position="6"/>
        <end position="52"/>
    </location>
</feature>
<dbReference type="OrthoDB" id="9789781at2"/>
<evidence type="ECO:0000313" key="2">
    <source>
        <dbReference type="EMBL" id="AVO49668.1"/>
    </source>
</evidence>
<proteinExistence type="predicted"/>
<dbReference type="Pfam" id="PF13338">
    <property type="entry name" value="AbiEi_4"/>
    <property type="match status" value="1"/>
</dbReference>
<accession>A0A2R3QD20</accession>
<sequence length="199" mass="22333">MNQSDYILELARHRRVLRAADVRAQGWSPQLLIRLHQAGKLHRLGRGLYGLPDAEVTEHQTLIEVCQRVPKAVLCLLSALQFHEIGTQLPHEVWVALPEGTQAPAPGYPALRITRLRGAAYSDGIQTVAEHGAPIRVYSAAKTVTDCFKFRNKIGLDVALEALKDAWRSRKVTMDELGHFAKINRVERVMQPYLEAVTQ</sequence>
<gene>
    <name evidence="2" type="ORF">C6568_10665</name>
</gene>
<organism evidence="2 3">
    <name type="scientific">Melaminivora suipulveris</name>
    <dbReference type="NCBI Taxonomy" id="2109913"/>
    <lineage>
        <taxon>Bacteria</taxon>
        <taxon>Pseudomonadati</taxon>
        <taxon>Pseudomonadota</taxon>
        <taxon>Betaproteobacteria</taxon>
        <taxon>Burkholderiales</taxon>
        <taxon>Comamonadaceae</taxon>
        <taxon>Melaminivora</taxon>
    </lineage>
</organism>
<keyword evidence="3" id="KW-1185">Reference proteome</keyword>
<reference evidence="2 3" key="1">
    <citation type="submission" date="2018-03" db="EMBL/GenBank/DDBJ databases">
        <title>Genome sequencing of Melaminivora sp.</title>
        <authorList>
            <person name="Kim S.-J."/>
            <person name="Heo J."/>
            <person name="Ahn J.-H."/>
            <person name="Kwon S.-W."/>
        </authorList>
    </citation>
    <scope>NUCLEOTIDE SEQUENCE [LARGE SCALE GENOMIC DNA]</scope>
    <source>
        <strain evidence="2 3">SC2-9</strain>
    </source>
</reference>
<name>A0A2R3QD20_9BURK</name>
<dbReference type="KEGG" id="mela:C6568_10665"/>
<protein>
    <recommendedName>
        <fullName evidence="1">AbiEi antitoxin N-terminal domain-containing protein</fullName>
    </recommendedName>
</protein>
<dbReference type="RefSeq" id="WP_106684098.1">
    <property type="nucleotide sequence ID" value="NZ_CP027667.1"/>
</dbReference>